<feature type="domain" description="pPIWI-RE three-gene island" evidence="1">
    <location>
        <begin position="26"/>
        <end position="178"/>
    </location>
</feature>
<dbReference type="AlphaFoldDB" id="A0A7W5FFH9"/>
<dbReference type="InterPro" id="IPR055254">
    <property type="entry name" value="pPIWI_RE_Z"/>
</dbReference>
<dbReference type="Pfam" id="PF18155">
    <property type="entry name" value="pPIWI_RE_Z"/>
    <property type="match status" value="1"/>
</dbReference>
<gene>
    <name evidence="2" type="ORF">FHR83_004042</name>
</gene>
<reference evidence="2 3" key="1">
    <citation type="submission" date="2020-08" db="EMBL/GenBank/DDBJ databases">
        <title>Genomic Encyclopedia of Type Strains, Phase III (KMG-III): the genomes of soil and plant-associated and newly described type strains.</title>
        <authorList>
            <person name="Whitman W."/>
        </authorList>
    </citation>
    <scope>NUCLEOTIDE SEQUENCE [LARGE SCALE GENOMIC DNA]</scope>
    <source>
        <strain evidence="2 3">CECT 3287</strain>
    </source>
</reference>
<evidence type="ECO:0000313" key="3">
    <source>
        <dbReference type="Proteomes" id="UP000590749"/>
    </source>
</evidence>
<organism evidence="2 3">
    <name type="scientific">Actinoplanes campanulatus</name>
    <dbReference type="NCBI Taxonomy" id="113559"/>
    <lineage>
        <taxon>Bacteria</taxon>
        <taxon>Bacillati</taxon>
        <taxon>Actinomycetota</taxon>
        <taxon>Actinomycetes</taxon>
        <taxon>Micromonosporales</taxon>
        <taxon>Micromonosporaceae</taxon>
        <taxon>Actinoplanes</taxon>
    </lineage>
</organism>
<keyword evidence="3" id="KW-1185">Reference proteome</keyword>
<dbReference type="InterPro" id="IPR027417">
    <property type="entry name" value="P-loop_NTPase"/>
</dbReference>
<dbReference type="RefSeq" id="WP_183221827.1">
    <property type="nucleotide sequence ID" value="NZ_BMPW01000007.1"/>
</dbReference>
<comment type="caution">
    <text evidence="2">The sequence shown here is derived from an EMBL/GenBank/DDBJ whole genome shotgun (WGS) entry which is preliminary data.</text>
</comment>
<proteinExistence type="predicted"/>
<dbReference type="SUPFAM" id="SSF52540">
    <property type="entry name" value="P-loop containing nucleoside triphosphate hydrolases"/>
    <property type="match status" value="1"/>
</dbReference>
<sequence length="1106" mass="123599">MRQIQNLRARFRRALAGVYTPADGQPSASGLMDVELCLYLLETVAKGQAATGVPALLDGYRALWDAVSLIPVDAGVRLANARTLLWPNQRSYGWDSALRGYLSVTADVRGYRLDELGRPVRQECRVAPDRWTWYERLLTEPLPFTVTAARPAEPGRHRMRSTARGVGVDIPENLPILPDPVLHDLTVRTREPIEVTWDQLEATAVAMDGDDRRLGRDDNHWAERLRDVTLQVRLDDDTFVDGTVLRIDRILHLVGMVSVGKSTLVMILAVWAAQHDRRVTIVMGDNSAALRAAHDLSGYPGVVAAPVMGQNRQRHAERLHHLQPAAPGQLLPRRPYGFDLVSTACALNTLRDAAPPLAIREAPCQDLIATDDDEPVDGWRNRPRRTCPLWHGCQRHEAARRLVTANVWIATPWSLVHTRVPDPLSAEQMRYLEAAWRRSDLFLVDEADQVQTNLDAMFANSQVLLGPSEEAWIDEIDARVRETLRAEGRAQVRSRQVRRFMLALNNARTAADIIYQLLHRDRVRPDRPVLSWVDPNYFTAWSLFDDLAKDWAGLGARPAPGWESDPLYRSLRDGFNDFIDAPTDTSGDGVSSGLAELAEVLLTNTDEDAREENVRTWLAELAEDTKVSPSDLDTNVWRLELAVAVAVLENRLNQMLTMWPEVAAELELFDSLPTEVRRAPVDLAVAVPESPMGNVLGFQYVEDDNGSRDGQLGEFRFFRYTGVGRALLINLPDLFPTDGPGPGVLLLSGTSWAGTSPRYHIDVPVTAILRPTAGKLAEIGRTTFTLDIQHSGERSTPIWISGRYGEARTSALRQVVEALTRPGPGPGQPNRLERERATLPPDRRKIMLLVGSYAEARTVTDEIRRLKSSWADQVKCLVGDDEQESGWDDAHLLRRHRVADFGTDDAWLLVAPVLAVERGHNILNEEGIAAIGAAFFLVRPHPRPKDLGYVTQRINQYAIEQLRPQPLADDCPESERLATAGRQRRRSAQRQWRRLLRALVAYSRLGTDERNRVAWTQLVTIWQVVGRLLRGGQAAKVYFCDAAFAPQTAYGGDDPADLDDASTSLLLGMREVLTPYFTADGADTNRHLVQALYQPLYQALTTMGDR</sequence>
<dbReference type="Proteomes" id="UP000590749">
    <property type="component" value="Unassembled WGS sequence"/>
</dbReference>
<protein>
    <recommendedName>
        <fullName evidence="1">pPIWI-RE three-gene island domain-containing protein</fullName>
    </recommendedName>
</protein>
<name>A0A7W5FFH9_9ACTN</name>
<accession>A0A7W5FFH9</accession>
<dbReference type="EMBL" id="JACHXF010000008">
    <property type="protein sequence ID" value="MBB3096372.1"/>
    <property type="molecule type" value="Genomic_DNA"/>
</dbReference>
<evidence type="ECO:0000259" key="1">
    <source>
        <dbReference type="Pfam" id="PF18155"/>
    </source>
</evidence>
<evidence type="ECO:0000313" key="2">
    <source>
        <dbReference type="EMBL" id="MBB3096372.1"/>
    </source>
</evidence>